<comment type="pathway">
    <text evidence="3">Mycotoxin biosynthesis.</text>
</comment>
<dbReference type="InterPro" id="IPR036396">
    <property type="entry name" value="Cyt_P450_sf"/>
</dbReference>
<dbReference type="InParanoid" id="A0A084QZI8"/>
<evidence type="ECO:0000256" key="11">
    <source>
        <dbReference type="ARBA" id="ARBA00023033"/>
    </source>
</evidence>
<dbReference type="Proteomes" id="UP000028524">
    <property type="component" value="Unassembled WGS sequence"/>
</dbReference>
<dbReference type="PRINTS" id="PR00465">
    <property type="entry name" value="EP450IV"/>
</dbReference>
<keyword evidence="16" id="KW-1185">Reference proteome</keyword>
<keyword evidence="10 13" id="KW-0408">Iron</keyword>
<evidence type="ECO:0000256" key="4">
    <source>
        <dbReference type="ARBA" id="ARBA00010617"/>
    </source>
</evidence>
<comment type="similarity">
    <text evidence="4">Belongs to the cytochrome P450 family.</text>
</comment>
<dbReference type="Gene3D" id="1.10.630.10">
    <property type="entry name" value="Cytochrome P450"/>
    <property type="match status" value="1"/>
</dbReference>
<evidence type="ECO:0000256" key="6">
    <source>
        <dbReference type="ARBA" id="ARBA00022692"/>
    </source>
</evidence>
<evidence type="ECO:0000256" key="12">
    <source>
        <dbReference type="ARBA" id="ARBA00023136"/>
    </source>
</evidence>
<keyword evidence="5 13" id="KW-0349">Heme</keyword>
<dbReference type="GO" id="GO:0020037">
    <property type="term" value="F:heme binding"/>
    <property type="evidence" value="ECO:0007669"/>
    <property type="project" value="InterPro"/>
</dbReference>
<evidence type="ECO:0000256" key="9">
    <source>
        <dbReference type="ARBA" id="ARBA00023002"/>
    </source>
</evidence>
<comment type="cofactor">
    <cofactor evidence="1 13">
        <name>heme</name>
        <dbReference type="ChEBI" id="CHEBI:30413"/>
    </cofactor>
</comment>
<feature type="transmembrane region" description="Helical" evidence="14">
    <location>
        <begin position="12"/>
        <end position="34"/>
    </location>
</feature>
<reference evidence="15 16" key="1">
    <citation type="journal article" date="2014" name="BMC Genomics">
        <title>Comparative genome sequencing reveals chemotype-specific gene clusters in the toxigenic black mold Stachybotrys.</title>
        <authorList>
            <person name="Semeiks J."/>
            <person name="Borek D."/>
            <person name="Otwinowski Z."/>
            <person name="Grishin N.V."/>
        </authorList>
    </citation>
    <scope>NUCLEOTIDE SEQUENCE [LARGE SCALE GENOMIC DNA]</scope>
    <source>
        <strain evidence="15 16">IBT 40285</strain>
    </source>
</reference>
<dbReference type="CDD" id="cd11041">
    <property type="entry name" value="CYP503A1-like"/>
    <property type="match status" value="1"/>
</dbReference>
<evidence type="ECO:0000256" key="2">
    <source>
        <dbReference type="ARBA" id="ARBA00004370"/>
    </source>
</evidence>
<dbReference type="HOGENOM" id="CLU_022195_7_0_1"/>
<sequence length="544" mass="61724">MLSKLATGYSWAIASNAVLPAIFLAWVAVVIFASNVSKSKDLGRTGNLSDFLANPISTFRKRLTAWSFLFRGPLIIEEAYHQANGKPFAIDGPDNRYILVSSWDQIKEIDDASDNVLSLQAAAREILQPKHTMVGFEWHDRKGFDGAPLLRTIRYLLTAHLPHILPDIRASITHRFEEQVESHPIVTGRKVSPVYLMVIGAVTQSNAQAFFGQELSKNREFMDAGKLFIEQTLLIAEAVRLLPHVISGHIGDFLANRLNSGKVIFNCLEPVVSKRFEERELLKRGHDIPEKKDCIQWIMDNSPKAKPCPYNFHGKSHLVSQPDFMLGRAAKWHFDKTTTFALFDLCLHPEYLAPLRKEIEDTTWKKFEESGGQLFPLMDSFIKESARLNPVESVSTRRKATQPFSLADGTTVRVGEWICSAVRGMNLDPLNYPKVKEFHGFRFCSPEILESSLGNSFSPNEFQIPDPTKSSQFVDLTDWQLWGTGKSACTGRWYAAAMIKVILGTFIERWDMELAHPNAKRYFCWRTFFYPKPNTKVVLNPRAI</sequence>
<dbReference type="GO" id="GO:0004497">
    <property type="term" value="F:monooxygenase activity"/>
    <property type="evidence" value="ECO:0007669"/>
    <property type="project" value="UniProtKB-KW"/>
</dbReference>
<evidence type="ECO:0000313" key="16">
    <source>
        <dbReference type="Proteomes" id="UP000028524"/>
    </source>
</evidence>
<protein>
    <recommendedName>
        <fullName evidence="17">Cytochrome P450</fullName>
    </recommendedName>
</protein>
<evidence type="ECO:0000256" key="10">
    <source>
        <dbReference type="ARBA" id="ARBA00023004"/>
    </source>
</evidence>
<dbReference type="GO" id="GO:0016705">
    <property type="term" value="F:oxidoreductase activity, acting on paired donors, with incorporation or reduction of molecular oxygen"/>
    <property type="evidence" value="ECO:0007669"/>
    <property type="project" value="InterPro"/>
</dbReference>
<evidence type="ECO:0000256" key="8">
    <source>
        <dbReference type="ARBA" id="ARBA00022989"/>
    </source>
</evidence>
<keyword evidence="8 14" id="KW-1133">Transmembrane helix</keyword>
<feature type="binding site" description="axial binding residue" evidence="13">
    <location>
        <position position="489"/>
    </location>
    <ligand>
        <name>heme</name>
        <dbReference type="ChEBI" id="CHEBI:30413"/>
    </ligand>
    <ligandPart>
        <name>Fe</name>
        <dbReference type="ChEBI" id="CHEBI:18248"/>
    </ligandPart>
</feature>
<dbReference type="GO" id="GO:0016020">
    <property type="term" value="C:membrane"/>
    <property type="evidence" value="ECO:0007669"/>
    <property type="project" value="UniProtKB-SubCell"/>
</dbReference>
<evidence type="ECO:0000256" key="3">
    <source>
        <dbReference type="ARBA" id="ARBA00004685"/>
    </source>
</evidence>
<dbReference type="AlphaFoldDB" id="A0A084QZI8"/>
<name>A0A084QZI8_STAC4</name>
<evidence type="ECO:0000256" key="5">
    <source>
        <dbReference type="ARBA" id="ARBA00022617"/>
    </source>
</evidence>
<dbReference type="EMBL" id="KL659507">
    <property type="protein sequence ID" value="KFA69373.1"/>
    <property type="molecule type" value="Genomic_DNA"/>
</dbReference>
<dbReference type="PANTHER" id="PTHR46206:SF5">
    <property type="entry name" value="P450, PUTATIVE (EUROFUNG)-RELATED"/>
    <property type="match status" value="1"/>
</dbReference>
<keyword evidence="11" id="KW-0503">Monooxygenase</keyword>
<dbReference type="PANTHER" id="PTHR46206">
    <property type="entry name" value="CYTOCHROME P450"/>
    <property type="match status" value="1"/>
</dbReference>
<evidence type="ECO:0000256" key="7">
    <source>
        <dbReference type="ARBA" id="ARBA00022723"/>
    </source>
</evidence>
<evidence type="ECO:0008006" key="17">
    <source>
        <dbReference type="Google" id="ProtNLM"/>
    </source>
</evidence>
<dbReference type="SUPFAM" id="SSF48264">
    <property type="entry name" value="Cytochrome P450"/>
    <property type="match status" value="1"/>
</dbReference>
<evidence type="ECO:0000256" key="13">
    <source>
        <dbReference type="PIRSR" id="PIRSR602403-1"/>
    </source>
</evidence>
<keyword evidence="6 14" id="KW-0812">Transmembrane</keyword>
<evidence type="ECO:0000256" key="1">
    <source>
        <dbReference type="ARBA" id="ARBA00001971"/>
    </source>
</evidence>
<keyword evidence="9" id="KW-0560">Oxidoreductase</keyword>
<evidence type="ECO:0000313" key="15">
    <source>
        <dbReference type="EMBL" id="KFA69373.1"/>
    </source>
</evidence>
<proteinExistence type="inferred from homology"/>
<keyword evidence="7 13" id="KW-0479">Metal-binding</keyword>
<accession>A0A084QZI8</accession>
<comment type="subcellular location">
    <subcellularLocation>
        <location evidence="2">Membrane</location>
    </subcellularLocation>
</comment>
<evidence type="ECO:0000256" key="14">
    <source>
        <dbReference type="SAM" id="Phobius"/>
    </source>
</evidence>
<dbReference type="OMA" id="IHDLCLH"/>
<dbReference type="OrthoDB" id="1844152at2759"/>
<dbReference type="STRING" id="1283841.A0A084QZI8"/>
<dbReference type="Pfam" id="PF00067">
    <property type="entry name" value="p450"/>
    <property type="match status" value="1"/>
</dbReference>
<dbReference type="InterPro" id="IPR002403">
    <property type="entry name" value="Cyt_P450_E_grp-IV"/>
</dbReference>
<gene>
    <name evidence="15" type="ORF">S40285_08475</name>
</gene>
<organism evidence="15 16">
    <name type="scientific">Stachybotrys chlorohalonatus (strain IBT 40285)</name>
    <dbReference type="NCBI Taxonomy" id="1283841"/>
    <lineage>
        <taxon>Eukaryota</taxon>
        <taxon>Fungi</taxon>
        <taxon>Dikarya</taxon>
        <taxon>Ascomycota</taxon>
        <taxon>Pezizomycotina</taxon>
        <taxon>Sordariomycetes</taxon>
        <taxon>Hypocreomycetidae</taxon>
        <taxon>Hypocreales</taxon>
        <taxon>Stachybotryaceae</taxon>
        <taxon>Stachybotrys</taxon>
    </lineage>
</organism>
<dbReference type="InterPro" id="IPR001128">
    <property type="entry name" value="Cyt_P450"/>
</dbReference>
<dbReference type="GO" id="GO:0005506">
    <property type="term" value="F:iron ion binding"/>
    <property type="evidence" value="ECO:0007669"/>
    <property type="project" value="InterPro"/>
</dbReference>
<keyword evidence="12 14" id="KW-0472">Membrane</keyword>